<proteinExistence type="predicted"/>
<dbReference type="EMBL" id="UGQS01000002">
    <property type="protein sequence ID" value="STZ76864.1"/>
    <property type="molecule type" value="Genomic_DNA"/>
</dbReference>
<feature type="domain" description="HTH cro/C1-type" evidence="4">
    <location>
        <begin position="48"/>
        <end position="91"/>
    </location>
</feature>
<dbReference type="Proteomes" id="UP000254651">
    <property type="component" value="Unassembled WGS sequence"/>
</dbReference>
<evidence type="ECO:0000313" key="5">
    <source>
        <dbReference type="EMBL" id="STZ76864.1"/>
    </source>
</evidence>
<dbReference type="InterPro" id="IPR001387">
    <property type="entry name" value="Cro/C1-type_HTH"/>
</dbReference>
<dbReference type="CDD" id="cd00093">
    <property type="entry name" value="HTH_XRE"/>
    <property type="match status" value="1"/>
</dbReference>
<accession>A0A378UHL1</accession>
<dbReference type="InterPro" id="IPR052359">
    <property type="entry name" value="HTH-type_reg/antitoxin"/>
</dbReference>
<keyword evidence="1" id="KW-0805">Transcription regulation</keyword>
<reference evidence="5 6" key="1">
    <citation type="submission" date="2018-06" db="EMBL/GenBank/DDBJ databases">
        <authorList>
            <consortium name="Pathogen Informatics"/>
            <person name="Doyle S."/>
        </authorList>
    </citation>
    <scope>NUCLEOTIDE SEQUENCE [LARGE SCALE GENOMIC DNA]</scope>
    <source>
        <strain evidence="5 6">NCTC10295</strain>
    </source>
</reference>
<dbReference type="PANTHER" id="PTHR36511">
    <property type="entry name" value="MERR FAMILY BACTERIAL REGULATORY PROTEIN"/>
    <property type="match status" value="1"/>
</dbReference>
<evidence type="ECO:0000256" key="3">
    <source>
        <dbReference type="ARBA" id="ARBA00023163"/>
    </source>
</evidence>
<organism evidence="5 6">
    <name type="scientific">Bergeriella denitrificans</name>
    <name type="common">Neisseria denitrificans</name>
    <dbReference type="NCBI Taxonomy" id="494"/>
    <lineage>
        <taxon>Bacteria</taxon>
        <taxon>Pseudomonadati</taxon>
        <taxon>Pseudomonadota</taxon>
        <taxon>Betaproteobacteria</taxon>
        <taxon>Neisseriales</taxon>
        <taxon>Neisseriaceae</taxon>
        <taxon>Bergeriella</taxon>
    </lineage>
</organism>
<dbReference type="GO" id="GO:0003677">
    <property type="term" value="F:DNA binding"/>
    <property type="evidence" value="ECO:0007669"/>
    <property type="project" value="UniProtKB-KW"/>
</dbReference>
<dbReference type="Pfam" id="PF01381">
    <property type="entry name" value="HTH_3"/>
    <property type="match status" value="1"/>
</dbReference>
<keyword evidence="6" id="KW-1185">Reference proteome</keyword>
<dbReference type="PANTHER" id="PTHR36511:SF3">
    <property type="entry name" value="ANTITOXIN HIGA-2"/>
    <property type="match status" value="1"/>
</dbReference>
<dbReference type="SMART" id="SM00530">
    <property type="entry name" value="HTH_XRE"/>
    <property type="match status" value="1"/>
</dbReference>
<evidence type="ECO:0000313" key="6">
    <source>
        <dbReference type="Proteomes" id="UP000254651"/>
    </source>
</evidence>
<sequence>MKYKSEVFAAIHETMQDLHEAGAINAATMRQFDKSCLTKVEALVPADIKAIREREALTQAAFAIHLNISKNQVSDWERGVKKPSGTALKLLTIVKKQRH</sequence>
<name>A0A378UHL1_BERDE</name>
<evidence type="ECO:0000256" key="2">
    <source>
        <dbReference type="ARBA" id="ARBA00023125"/>
    </source>
</evidence>
<evidence type="ECO:0000256" key="1">
    <source>
        <dbReference type="ARBA" id="ARBA00023015"/>
    </source>
</evidence>
<keyword evidence="2" id="KW-0238">DNA-binding</keyword>
<gene>
    <name evidence="5" type="ORF">NCTC10295_01652</name>
</gene>
<dbReference type="Gene3D" id="1.10.260.40">
    <property type="entry name" value="lambda repressor-like DNA-binding domains"/>
    <property type="match status" value="1"/>
</dbReference>
<dbReference type="PROSITE" id="PS50943">
    <property type="entry name" value="HTH_CROC1"/>
    <property type="match status" value="1"/>
</dbReference>
<dbReference type="SUPFAM" id="SSF47413">
    <property type="entry name" value="lambda repressor-like DNA-binding domains"/>
    <property type="match status" value="1"/>
</dbReference>
<evidence type="ECO:0000259" key="4">
    <source>
        <dbReference type="PROSITE" id="PS50943"/>
    </source>
</evidence>
<dbReference type="AlphaFoldDB" id="A0A378UHL1"/>
<protein>
    <submittedName>
        <fullName evidence="5">Helix-turn-helix family protein</fullName>
    </submittedName>
</protein>
<keyword evidence="3" id="KW-0804">Transcription</keyword>
<dbReference type="InterPro" id="IPR010982">
    <property type="entry name" value="Lambda_DNA-bd_dom_sf"/>
</dbReference>